<dbReference type="EMBL" id="CAWYQH010000119">
    <property type="protein sequence ID" value="CAK8691676.1"/>
    <property type="molecule type" value="Genomic_DNA"/>
</dbReference>
<keyword evidence="2" id="KW-0694">RNA-binding</keyword>
<evidence type="ECO:0000256" key="1">
    <source>
        <dbReference type="ARBA" id="ARBA00022737"/>
    </source>
</evidence>
<dbReference type="Proteomes" id="UP001642483">
    <property type="component" value="Unassembled WGS sequence"/>
</dbReference>
<protein>
    <recommendedName>
        <fullName evidence="5">RRM domain-containing protein</fullName>
    </recommendedName>
</protein>
<sequence length="245" mass="25537">MSSHAQISPAYQQPITPGCIRNCIRLRGMPYSATVEDIMNFLGELCLYILPNSIHMVLNQQGRPSGDAFIQLCSPEKAGIAGLDVSKGGCHKKHMGNNSIAALAIVPPEPVPIAGSITAVTAGTLLMQPAVFSQPGILTLQTLDLIQGQKLSAAPRTAIYTQVCAHVSTLRSMPSNSASVTVLGEPNTYSPTPTPIANLTSPNSAAPAGTNPATGAGIQVRLQDMPYSAGVSDILTFLKGYNVSA</sequence>
<proteinExistence type="predicted"/>
<accession>A0ABP0GIU6</accession>
<gene>
    <name evidence="3" type="ORF">CVLEPA_LOCUS24439</name>
</gene>
<keyword evidence="4" id="KW-1185">Reference proteome</keyword>
<dbReference type="InterPro" id="IPR050666">
    <property type="entry name" value="ESRP"/>
</dbReference>
<organism evidence="3 4">
    <name type="scientific">Clavelina lepadiformis</name>
    <name type="common">Light-bulb sea squirt</name>
    <name type="synonym">Ascidia lepadiformis</name>
    <dbReference type="NCBI Taxonomy" id="159417"/>
    <lineage>
        <taxon>Eukaryota</taxon>
        <taxon>Metazoa</taxon>
        <taxon>Chordata</taxon>
        <taxon>Tunicata</taxon>
        <taxon>Ascidiacea</taxon>
        <taxon>Aplousobranchia</taxon>
        <taxon>Clavelinidae</taxon>
        <taxon>Clavelina</taxon>
    </lineage>
</organism>
<dbReference type="InterPro" id="IPR012677">
    <property type="entry name" value="Nucleotide-bd_a/b_plait_sf"/>
</dbReference>
<keyword evidence="1" id="KW-0677">Repeat</keyword>
<evidence type="ECO:0000313" key="4">
    <source>
        <dbReference type="Proteomes" id="UP001642483"/>
    </source>
</evidence>
<evidence type="ECO:0008006" key="5">
    <source>
        <dbReference type="Google" id="ProtNLM"/>
    </source>
</evidence>
<dbReference type="SUPFAM" id="SSF54928">
    <property type="entry name" value="RNA-binding domain, RBD"/>
    <property type="match status" value="1"/>
</dbReference>
<dbReference type="InterPro" id="IPR035979">
    <property type="entry name" value="RBD_domain_sf"/>
</dbReference>
<comment type="caution">
    <text evidence="3">The sequence shown here is derived from an EMBL/GenBank/DDBJ whole genome shotgun (WGS) entry which is preliminary data.</text>
</comment>
<name>A0ABP0GIU6_CLALP</name>
<reference evidence="3 4" key="1">
    <citation type="submission" date="2024-02" db="EMBL/GenBank/DDBJ databases">
        <authorList>
            <person name="Daric V."/>
            <person name="Darras S."/>
        </authorList>
    </citation>
    <scope>NUCLEOTIDE SEQUENCE [LARGE SCALE GENOMIC DNA]</scope>
</reference>
<dbReference type="Gene3D" id="3.30.70.330">
    <property type="match status" value="1"/>
</dbReference>
<evidence type="ECO:0000313" key="3">
    <source>
        <dbReference type="EMBL" id="CAK8691676.1"/>
    </source>
</evidence>
<dbReference type="PANTHER" id="PTHR13976">
    <property type="entry name" value="HETEROGENEOUS NUCLEAR RIBONUCLEOPROTEIN-RELATED"/>
    <property type="match status" value="1"/>
</dbReference>
<evidence type="ECO:0000256" key="2">
    <source>
        <dbReference type="ARBA" id="ARBA00022884"/>
    </source>
</evidence>